<organism evidence="3 4">
    <name type="scientific">Syncephalis pseudoplumigaleata</name>
    <dbReference type="NCBI Taxonomy" id="1712513"/>
    <lineage>
        <taxon>Eukaryota</taxon>
        <taxon>Fungi</taxon>
        <taxon>Fungi incertae sedis</taxon>
        <taxon>Zoopagomycota</taxon>
        <taxon>Zoopagomycotina</taxon>
        <taxon>Zoopagomycetes</taxon>
        <taxon>Zoopagales</taxon>
        <taxon>Piptocephalidaceae</taxon>
        <taxon>Syncephalis</taxon>
    </lineage>
</organism>
<evidence type="ECO:0000256" key="2">
    <source>
        <dbReference type="SAM" id="SignalP"/>
    </source>
</evidence>
<accession>A0A4P9Z0M7</accession>
<keyword evidence="4" id="KW-1185">Reference proteome</keyword>
<sequence>MRPFGVTYLLILSALNFSHASEQNNQDAGLNNFIDASSPDIIDEDSAMHLIHGPLFRDATWQDIAKYIGQIDHNKLASYINLHEHFMGDQDIRQADSNIQDTSLDHIIGNHDELASAHHRMEASRSGSVNGIRPPLQMPLPYPPKLSSQNPIVGQA</sequence>
<feature type="compositionally biased region" description="Polar residues" evidence="1">
    <location>
        <begin position="147"/>
        <end position="156"/>
    </location>
</feature>
<feature type="signal peptide" evidence="2">
    <location>
        <begin position="1"/>
        <end position="20"/>
    </location>
</feature>
<keyword evidence="2" id="KW-0732">Signal</keyword>
<dbReference type="AlphaFoldDB" id="A0A4P9Z0M7"/>
<reference evidence="4" key="1">
    <citation type="journal article" date="2018" name="Nat. Microbiol.">
        <title>Leveraging single-cell genomics to expand the fungal tree of life.</title>
        <authorList>
            <person name="Ahrendt S.R."/>
            <person name="Quandt C.A."/>
            <person name="Ciobanu D."/>
            <person name="Clum A."/>
            <person name="Salamov A."/>
            <person name="Andreopoulos B."/>
            <person name="Cheng J.F."/>
            <person name="Woyke T."/>
            <person name="Pelin A."/>
            <person name="Henrissat B."/>
            <person name="Reynolds N.K."/>
            <person name="Benny G.L."/>
            <person name="Smith M.E."/>
            <person name="James T.Y."/>
            <person name="Grigoriev I.V."/>
        </authorList>
    </citation>
    <scope>NUCLEOTIDE SEQUENCE [LARGE SCALE GENOMIC DNA]</scope>
    <source>
        <strain evidence="4">Benny S71-1</strain>
    </source>
</reference>
<name>A0A4P9Z0M7_9FUNG</name>
<evidence type="ECO:0000256" key="1">
    <source>
        <dbReference type="SAM" id="MobiDB-lite"/>
    </source>
</evidence>
<feature type="chain" id="PRO_5021026307" evidence="2">
    <location>
        <begin position="21"/>
        <end position="156"/>
    </location>
</feature>
<feature type="region of interest" description="Disordered" evidence="1">
    <location>
        <begin position="126"/>
        <end position="156"/>
    </location>
</feature>
<dbReference type="EMBL" id="KZ989595">
    <property type="protein sequence ID" value="RKP25848.1"/>
    <property type="molecule type" value="Genomic_DNA"/>
</dbReference>
<evidence type="ECO:0000313" key="3">
    <source>
        <dbReference type="EMBL" id="RKP25848.1"/>
    </source>
</evidence>
<gene>
    <name evidence="3" type="ORF">SYNPS1DRAFT_28429</name>
</gene>
<dbReference type="OrthoDB" id="10281211at2759"/>
<dbReference type="Proteomes" id="UP000278143">
    <property type="component" value="Unassembled WGS sequence"/>
</dbReference>
<protein>
    <submittedName>
        <fullName evidence="3">Uncharacterized protein</fullName>
    </submittedName>
</protein>
<proteinExistence type="predicted"/>
<evidence type="ECO:0000313" key="4">
    <source>
        <dbReference type="Proteomes" id="UP000278143"/>
    </source>
</evidence>